<dbReference type="InterPro" id="IPR000425">
    <property type="entry name" value="MIP"/>
</dbReference>
<evidence type="ECO:0000313" key="8">
    <source>
        <dbReference type="EMBL" id="GGO84409.1"/>
    </source>
</evidence>
<dbReference type="EMBL" id="BMNI01000001">
    <property type="protein sequence ID" value="GGO84409.1"/>
    <property type="molecule type" value="Genomic_DNA"/>
</dbReference>
<feature type="transmembrane region" description="Helical" evidence="7">
    <location>
        <begin position="39"/>
        <end position="57"/>
    </location>
</feature>
<dbReference type="Gene3D" id="1.20.1080.10">
    <property type="entry name" value="Glycerol uptake facilitator protein"/>
    <property type="match status" value="1"/>
</dbReference>
<dbReference type="Proteomes" id="UP000655410">
    <property type="component" value="Unassembled WGS sequence"/>
</dbReference>
<feature type="transmembrane region" description="Helical" evidence="7">
    <location>
        <begin position="131"/>
        <end position="151"/>
    </location>
</feature>
<gene>
    <name evidence="8" type="ORF">GCM10011584_01880</name>
</gene>
<feature type="transmembrane region" description="Helical" evidence="7">
    <location>
        <begin position="202"/>
        <end position="224"/>
    </location>
</feature>
<evidence type="ECO:0000256" key="1">
    <source>
        <dbReference type="ARBA" id="ARBA00004141"/>
    </source>
</evidence>
<proteinExistence type="inferred from homology"/>
<reference evidence="9" key="1">
    <citation type="journal article" date="2019" name="Int. J. Syst. Evol. Microbiol.">
        <title>The Global Catalogue of Microorganisms (GCM) 10K type strain sequencing project: providing services to taxonomists for standard genome sequencing and annotation.</title>
        <authorList>
            <consortium name="The Broad Institute Genomics Platform"/>
            <consortium name="The Broad Institute Genome Sequencing Center for Infectious Disease"/>
            <person name="Wu L."/>
            <person name="Ma J."/>
        </authorList>
    </citation>
    <scope>NUCLEOTIDE SEQUENCE [LARGE SCALE GENOMIC DNA]</scope>
    <source>
        <strain evidence="9">CGMCC 4.7371</strain>
    </source>
</reference>
<keyword evidence="5 7" id="KW-0472">Membrane</keyword>
<feature type="transmembrane region" description="Helical" evidence="7">
    <location>
        <begin position="163"/>
        <end position="182"/>
    </location>
</feature>
<dbReference type="Pfam" id="PF00230">
    <property type="entry name" value="MIP"/>
    <property type="match status" value="1"/>
</dbReference>
<protein>
    <submittedName>
        <fullName evidence="8">Aquaporin</fullName>
    </submittedName>
</protein>
<dbReference type="RefSeq" id="WP_188782000.1">
    <property type="nucleotide sequence ID" value="NZ_BMNI01000001.1"/>
</dbReference>
<evidence type="ECO:0000256" key="7">
    <source>
        <dbReference type="SAM" id="Phobius"/>
    </source>
</evidence>
<dbReference type="PROSITE" id="PS00221">
    <property type="entry name" value="MIP"/>
    <property type="match status" value="1"/>
</dbReference>
<comment type="similarity">
    <text evidence="6">Belongs to the MIP/aquaporin (TC 1.A.8) family.</text>
</comment>
<sequence>MSAPTYGPASRWTAEFLGTLVLVLGGCGTAVLAGKEVGYLGVALAFGLTVVAGAYAFGHVSGGHFNPAVTFGMATAGRLPWTDVPGYVVSQVLGGSLGAAILWVVANGKPGFTTADGFATNGYGDHSPGGYSLLAVAVVEVVMTAIFIRVILGASARAATPGFAGLAIGLTLTLIHLVSIPVSNTSVNPARSLAVAWFNTDGLAQVWLFIVAPLVGGVLGALLYRGEDDIADAIGDLADEVDDRI</sequence>
<evidence type="ECO:0000313" key="9">
    <source>
        <dbReference type="Proteomes" id="UP000655410"/>
    </source>
</evidence>
<dbReference type="InterPro" id="IPR023271">
    <property type="entry name" value="Aquaporin-like"/>
</dbReference>
<dbReference type="NCBIfam" id="NF003838">
    <property type="entry name" value="PRK05420.1"/>
    <property type="match status" value="1"/>
</dbReference>
<evidence type="ECO:0000256" key="3">
    <source>
        <dbReference type="ARBA" id="ARBA00022692"/>
    </source>
</evidence>
<evidence type="ECO:0000256" key="4">
    <source>
        <dbReference type="ARBA" id="ARBA00022989"/>
    </source>
</evidence>
<feature type="transmembrane region" description="Helical" evidence="7">
    <location>
        <begin position="12"/>
        <end position="32"/>
    </location>
</feature>
<name>A0ABQ2NA18_9ACTN</name>
<evidence type="ECO:0000256" key="5">
    <source>
        <dbReference type="ARBA" id="ARBA00023136"/>
    </source>
</evidence>
<keyword evidence="3 6" id="KW-0812">Transmembrane</keyword>
<dbReference type="SUPFAM" id="SSF81338">
    <property type="entry name" value="Aquaporin-like"/>
    <property type="match status" value="1"/>
</dbReference>
<dbReference type="InterPro" id="IPR022357">
    <property type="entry name" value="MIP_CS"/>
</dbReference>
<dbReference type="NCBIfam" id="TIGR00861">
    <property type="entry name" value="MIP"/>
    <property type="match status" value="1"/>
</dbReference>
<dbReference type="PANTHER" id="PTHR45724:SF13">
    <property type="entry name" value="AQUAPORIN NIP1-1-RELATED"/>
    <property type="match status" value="1"/>
</dbReference>
<organism evidence="8 9">
    <name type="scientific">Nocardioides phosphati</name>
    <dbReference type="NCBI Taxonomy" id="1867775"/>
    <lineage>
        <taxon>Bacteria</taxon>
        <taxon>Bacillati</taxon>
        <taxon>Actinomycetota</taxon>
        <taxon>Actinomycetes</taxon>
        <taxon>Propionibacteriales</taxon>
        <taxon>Nocardioidaceae</taxon>
        <taxon>Nocardioides</taxon>
    </lineage>
</organism>
<evidence type="ECO:0000256" key="6">
    <source>
        <dbReference type="RuleBase" id="RU000477"/>
    </source>
</evidence>
<comment type="caution">
    <text evidence="8">The sequence shown here is derived from an EMBL/GenBank/DDBJ whole genome shotgun (WGS) entry which is preliminary data.</text>
</comment>
<evidence type="ECO:0000256" key="2">
    <source>
        <dbReference type="ARBA" id="ARBA00022448"/>
    </source>
</evidence>
<dbReference type="PANTHER" id="PTHR45724">
    <property type="entry name" value="AQUAPORIN NIP2-1"/>
    <property type="match status" value="1"/>
</dbReference>
<accession>A0ABQ2NA18</accession>
<dbReference type="InterPro" id="IPR034294">
    <property type="entry name" value="Aquaporin_transptr"/>
</dbReference>
<comment type="subcellular location">
    <subcellularLocation>
        <location evidence="1">Membrane</location>
        <topology evidence="1">Multi-pass membrane protein</topology>
    </subcellularLocation>
</comment>
<keyword evidence="2 6" id="KW-0813">Transport</keyword>
<dbReference type="PRINTS" id="PR00783">
    <property type="entry name" value="MINTRINSICP"/>
</dbReference>
<keyword evidence="4 7" id="KW-1133">Transmembrane helix</keyword>
<keyword evidence="9" id="KW-1185">Reference proteome</keyword>